<name>A0AA35S7X3_GEOBA</name>
<dbReference type="InterPro" id="IPR047153">
    <property type="entry name" value="TRIM45/56/19-like"/>
</dbReference>
<protein>
    <recommendedName>
        <fullName evidence="3">B box-type domain-containing protein</fullName>
    </recommendedName>
</protein>
<keyword evidence="1" id="KW-0862">Zinc</keyword>
<dbReference type="PANTHER" id="PTHR25462:SF296">
    <property type="entry name" value="MEIOTIC P26, ISOFORM F"/>
    <property type="match status" value="1"/>
</dbReference>
<gene>
    <name evidence="4" type="ORF">GBAR_LOCUS14371</name>
</gene>
<evidence type="ECO:0000256" key="1">
    <source>
        <dbReference type="PROSITE-ProRule" id="PRU00024"/>
    </source>
</evidence>
<evidence type="ECO:0000313" key="4">
    <source>
        <dbReference type="EMBL" id="CAI8024794.1"/>
    </source>
</evidence>
<dbReference type="AlphaFoldDB" id="A0AA35S7X3"/>
<keyword evidence="5" id="KW-1185">Reference proteome</keyword>
<dbReference type="PROSITE" id="PS50119">
    <property type="entry name" value="ZF_BBOX"/>
    <property type="match status" value="1"/>
</dbReference>
<accession>A0AA35S7X3</accession>
<evidence type="ECO:0000259" key="3">
    <source>
        <dbReference type="PROSITE" id="PS50119"/>
    </source>
</evidence>
<dbReference type="GO" id="GO:0008270">
    <property type="term" value="F:zinc ion binding"/>
    <property type="evidence" value="ECO:0007669"/>
    <property type="project" value="UniProtKB-KW"/>
</dbReference>
<dbReference type="Proteomes" id="UP001174909">
    <property type="component" value="Unassembled WGS sequence"/>
</dbReference>
<proteinExistence type="predicted"/>
<dbReference type="SUPFAM" id="SSF57845">
    <property type="entry name" value="B-box zinc-binding domain"/>
    <property type="match status" value="1"/>
</dbReference>
<feature type="domain" description="B box-type" evidence="3">
    <location>
        <begin position="47"/>
        <end position="88"/>
    </location>
</feature>
<evidence type="ECO:0000256" key="2">
    <source>
        <dbReference type="SAM" id="MobiDB-lite"/>
    </source>
</evidence>
<organism evidence="4 5">
    <name type="scientific">Geodia barretti</name>
    <name type="common">Barrett's horny sponge</name>
    <dbReference type="NCBI Taxonomy" id="519541"/>
    <lineage>
        <taxon>Eukaryota</taxon>
        <taxon>Metazoa</taxon>
        <taxon>Porifera</taxon>
        <taxon>Demospongiae</taxon>
        <taxon>Heteroscleromorpha</taxon>
        <taxon>Tetractinellida</taxon>
        <taxon>Astrophorina</taxon>
        <taxon>Geodiidae</taxon>
        <taxon>Geodia</taxon>
    </lineage>
</organism>
<evidence type="ECO:0000313" key="5">
    <source>
        <dbReference type="Proteomes" id="UP001174909"/>
    </source>
</evidence>
<dbReference type="EMBL" id="CASHTH010002096">
    <property type="protein sequence ID" value="CAI8024794.1"/>
    <property type="molecule type" value="Genomic_DNA"/>
</dbReference>
<feature type="region of interest" description="Disordered" evidence="2">
    <location>
        <begin position="1"/>
        <end position="23"/>
    </location>
</feature>
<sequence>MAGRGEPVEALPETTGDHKVPNGVEEEWKPANLTAEGVREWQKLGCLCPVHIGETVCFFCVDCMQACCTVCGMTDHYNHQKKHRGEAIPDGQFGHTGLFFPPDFIVQGVLKSLNEDLQHVDIHTPKASERVKQCISSHQTALAAQKRSLIDHINAVKKARLKYLQRQQKHLHKTFEELTATRAHIQKYTDSDDDFSFLASEKETTRRVAELNERCSKMVLPTEEDWGLDKIRVVRNGQYVEVNRGRRPPPRPPRPGVKTLQDPTFRATSVKLHFSLEPDMFAAFVRACCQELGEKYWLRVQ</sequence>
<feature type="region of interest" description="Disordered" evidence="2">
    <location>
        <begin position="242"/>
        <end position="261"/>
    </location>
</feature>
<comment type="caution">
    <text evidence="4">The sequence shown here is derived from an EMBL/GenBank/DDBJ whole genome shotgun (WGS) entry which is preliminary data.</text>
</comment>
<dbReference type="Gene3D" id="3.30.160.60">
    <property type="entry name" value="Classic Zinc Finger"/>
    <property type="match status" value="1"/>
</dbReference>
<dbReference type="InterPro" id="IPR000315">
    <property type="entry name" value="Znf_B-box"/>
</dbReference>
<dbReference type="PANTHER" id="PTHR25462">
    <property type="entry name" value="BONUS, ISOFORM C-RELATED"/>
    <property type="match status" value="1"/>
</dbReference>
<reference evidence="4" key="1">
    <citation type="submission" date="2023-03" db="EMBL/GenBank/DDBJ databases">
        <authorList>
            <person name="Steffen K."/>
            <person name="Cardenas P."/>
        </authorList>
    </citation>
    <scope>NUCLEOTIDE SEQUENCE</scope>
</reference>
<keyword evidence="1" id="KW-0863">Zinc-finger</keyword>
<keyword evidence="1" id="KW-0479">Metal-binding</keyword>